<protein>
    <recommendedName>
        <fullName evidence="1">BART domain-containing protein</fullName>
    </recommendedName>
</protein>
<organism evidence="2 3">
    <name type="scientific">Paramecium sonneborni</name>
    <dbReference type="NCBI Taxonomy" id="65129"/>
    <lineage>
        <taxon>Eukaryota</taxon>
        <taxon>Sar</taxon>
        <taxon>Alveolata</taxon>
        <taxon>Ciliophora</taxon>
        <taxon>Intramacronucleata</taxon>
        <taxon>Oligohymenophorea</taxon>
        <taxon>Peniculida</taxon>
        <taxon>Parameciidae</taxon>
        <taxon>Paramecium</taxon>
    </lineage>
</organism>
<dbReference type="Pfam" id="PF11527">
    <property type="entry name" value="ARL2_Bind_BART"/>
    <property type="match status" value="1"/>
</dbReference>
<dbReference type="InterPro" id="IPR023379">
    <property type="entry name" value="BART_dom"/>
</dbReference>
<feature type="domain" description="BART" evidence="1">
    <location>
        <begin position="18"/>
        <end position="115"/>
    </location>
</feature>
<evidence type="ECO:0000313" key="2">
    <source>
        <dbReference type="EMBL" id="CAD8094283.1"/>
    </source>
</evidence>
<comment type="caution">
    <text evidence="2">The sequence shown here is derived from an EMBL/GenBank/DDBJ whole genome shotgun (WGS) entry which is preliminary data.</text>
</comment>
<dbReference type="Proteomes" id="UP000692954">
    <property type="component" value="Unassembled WGS sequence"/>
</dbReference>
<evidence type="ECO:0000259" key="1">
    <source>
        <dbReference type="Pfam" id="PF11527"/>
    </source>
</evidence>
<gene>
    <name evidence="2" type="ORF">PSON_ATCC_30995.1.T0620107</name>
</gene>
<name>A0A8S1NXG6_9CILI</name>
<proteinExistence type="predicted"/>
<accession>A0A8S1NXG6</accession>
<dbReference type="AlphaFoldDB" id="A0A8S1NXG6"/>
<reference evidence="2" key="1">
    <citation type="submission" date="2021-01" db="EMBL/GenBank/DDBJ databases">
        <authorList>
            <consortium name="Genoscope - CEA"/>
            <person name="William W."/>
        </authorList>
    </citation>
    <scope>NUCLEOTIDE SEQUENCE</scope>
</reference>
<dbReference type="EMBL" id="CAJJDN010000062">
    <property type="protein sequence ID" value="CAD8094283.1"/>
    <property type="molecule type" value="Genomic_DNA"/>
</dbReference>
<keyword evidence="3" id="KW-1185">Reference proteome</keyword>
<sequence>MYKVPFILILVNYKGSPIQILKSPEWINQYNQYLEVYCIYYDDVEKKSIQLNNIYSNQAISKLERQIINLSKQISYIQIKIIKEISNSNGNEEIEIQQLLDLGDFKDSQAQMTDKITTEKQLLTRNKLMSKNLKKNSKKMQIQQLHKSKKLVFLKKNYSMNNFRKILSQSKQYMYPIITQYDERQIKRNQIKFQNNSKTTFHF</sequence>
<evidence type="ECO:0000313" key="3">
    <source>
        <dbReference type="Proteomes" id="UP000692954"/>
    </source>
</evidence>